<dbReference type="EC" id="3.1.3.-" evidence="7"/>
<comment type="similarity">
    <text evidence="7">Belongs to the gmhB family.</text>
</comment>
<dbReference type="NCBIfam" id="TIGR01662">
    <property type="entry name" value="HAD-SF-IIIA"/>
    <property type="match status" value="1"/>
</dbReference>
<dbReference type="NCBIfam" id="TIGR00213">
    <property type="entry name" value="GmhB_yaeD"/>
    <property type="match status" value="1"/>
</dbReference>
<dbReference type="InterPro" id="IPR036412">
    <property type="entry name" value="HAD-like_sf"/>
</dbReference>
<dbReference type="NCBIfam" id="TIGR01656">
    <property type="entry name" value="Histidinol-ppas"/>
    <property type="match status" value="1"/>
</dbReference>
<dbReference type="GO" id="GO:0034200">
    <property type="term" value="F:D-glycero-beta-D-manno-heptose 1,7-bisphosphate 7-phosphatase activity"/>
    <property type="evidence" value="ECO:0007669"/>
    <property type="project" value="UniProtKB-EC"/>
</dbReference>
<keyword evidence="4 7" id="KW-0378">Hydrolase</keyword>
<accession>A0ABS4GWX4</accession>
<keyword evidence="9" id="KW-1185">Reference proteome</keyword>
<dbReference type="SUPFAM" id="SSF56784">
    <property type="entry name" value="HAD-like"/>
    <property type="match status" value="1"/>
</dbReference>
<evidence type="ECO:0000256" key="7">
    <source>
        <dbReference type="PIRNR" id="PIRNR004682"/>
    </source>
</evidence>
<reference evidence="8 9" key="1">
    <citation type="submission" date="2021-03" db="EMBL/GenBank/DDBJ databases">
        <title>Genomic Encyclopedia of Type Strains, Phase IV (KMG-IV): sequencing the most valuable type-strain genomes for metagenomic binning, comparative biology and taxonomic classification.</title>
        <authorList>
            <person name="Goeker M."/>
        </authorList>
    </citation>
    <scope>NUCLEOTIDE SEQUENCE [LARGE SCALE GENOMIC DNA]</scope>
    <source>
        <strain evidence="8 9">DSM 24738</strain>
    </source>
</reference>
<dbReference type="PANTHER" id="PTHR42891">
    <property type="entry name" value="D-GLYCERO-BETA-D-MANNO-HEPTOSE-1,7-BISPHOSPHATE 7-PHOSPHATASE"/>
    <property type="match status" value="1"/>
</dbReference>
<dbReference type="Pfam" id="PF13242">
    <property type="entry name" value="Hydrolase_like"/>
    <property type="match status" value="1"/>
</dbReference>
<dbReference type="EMBL" id="JAGGKT010000027">
    <property type="protein sequence ID" value="MBP1934768.1"/>
    <property type="molecule type" value="Genomic_DNA"/>
</dbReference>
<evidence type="ECO:0000256" key="4">
    <source>
        <dbReference type="ARBA" id="ARBA00022801"/>
    </source>
</evidence>
<dbReference type="CDD" id="cd07503">
    <property type="entry name" value="HAD_HisB-N"/>
    <property type="match status" value="1"/>
</dbReference>
<evidence type="ECO:0000256" key="1">
    <source>
        <dbReference type="ARBA" id="ARBA00004496"/>
    </source>
</evidence>
<comment type="caution">
    <text evidence="8">The sequence shown here is derived from an EMBL/GenBank/DDBJ whole genome shotgun (WGS) entry which is preliminary data.</text>
</comment>
<evidence type="ECO:0000313" key="8">
    <source>
        <dbReference type="EMBL" id="MBP1934768.1"/>
    </source>
</evidence>
<dbReference type="InterPro" id="IPR006543">
    <property type="entry name" value="Histidinol-phos"/>
</dbReference>
<dbReference type="InterPro" id="IPR004446">
    <property type="entry name" value="Heptose_bisP_phosphatase"/>
</dbReference>
<gene>
    <name evidence="8" type="ORF">J2Z37_004788</name>
</gene>
<dbReference type="InterPro" id="IPR006549">
    <property type="entry name" value="HAD-SF_hydro_IIIA"/>
</dbReference>
<dbReference type="PIRSF" id="PIRSF004682">
    <property type="entry name" value="GmhB"/>
    <property type="match status" value="1"/>
</dbReference>
<dbReference type="Proteomes" id="UP001519343">
    <property type="component" value="Unassembled WGS sequence"/>
</dbReference>
<keyword evidence="3" id="KW-0479">Metal-binding</keyword>
<name>A0ABS4GWX4_9BACL</name>
<evidence type="ECO:0000313" key="9">
    <source>
        <dbReference type="Proteomes" id="UP001519343"/>
    </source>
</evidence>
<dbReference type="Gene3D" id="3.40.50.1000">
    <property type="entry name" value="HAD superfamily/HAD-like"/>
    <property type="match status" value="1"/>
</dbReference>
<dbReference type="InterPro" id="IPR023214">
    <property type="entry name" value="HAD_sf"/>
</dbReference>
<organism evidence="8 9">
    <name type="scientific">Ammoniphilus resinae</name>
    <dbReference type="NCBI Taxonomy" id="861532"/>
    <lineage>
        <taxon>Bacteria</taxon>
        <taxon>Bacillati</taxon>
        <taxon>Bacillota</taxon>
        <taxon>Bacilli</taxon>
        <taxon>Bacillales</taxon>
        <taxon>Paenibacillaceae</taxon>
        <taxon>Aneurinibacillus group</taxon>
        <taxon>Ammoniphilus</taxon>
    </lineage>
</organism>
<protein>
    <recommendedName>
        <fullName evidence="6 7">D,D-heptose 1,7-bisphosphate phosphatase</fullName>
        <ecNumber evidence="7">3.1.3.-</ecNumber>
    </recommendedName>
</protein>
<dbReference type="PANTHER" id="PTHR42891:SF1">
    <property type="entry name" value="D-GLYCERO-BETA-D-MANNO-HEPTOSE-1,7-BISPHOSPHATE 7-PHOSPHATASE"/>
    <property type="match status" value="1"/>
</dbReference>
<proteinExistence type="inferred from homology"/>
<evidence type="ECO:0000256" key="3">
    <source>
        <dbReference type="ARBA" id="ARBA00022723"/>
    </source>
</evidence>
<comment type="subcellular location">
    <subcellularLocation>
        <location evidence="1 7">Cytoplasm</location>
    </subcellularLocation>
</comment>
<sequence>MKNKALFLDRDGVINVEKNYVYRIEDFEFIDGVFETLKYFQDQGYLLIIITNQAGIGRGYYTEEDFHILNGWMLAELNRKGINISKVYFCPYHPKHGIGKYKKDSNYRKPRPGMLLEAIIDFDIDITNSILIGDRITDIEAGIAAGITETFLITKDENVSKNGESYNTNVIKDIRDLLIKRRNK</sequence>
<keyword evidence="2 7" id="KW-0963">Cytoplasm</keyword>
<evidence type="ECO:0000256" key="2">
    <source>
        <dbReference type="ARBA" id="ARBA00022490"/>
    </source>
</evidence>
<evidence type="ECO:0000256" key="5">
    <source>
        <dbReference type="ARBA" id="ARBA00023277"/>
    </source>
</evidence>
<keyword evidence="5 7" id="KW-0119">Carbohydrate metabolism</keyword>
<dbReference type="RefSeq" id="WP_209812752.1">
    <property type="nucleotide sequence ID" value="NZ_JAGGKT010000027.1"/>
</dbReference>
<evidence type="ECO:0000256" key="6">
    <source>
        <dbReference type="ARBA" id="ARBA00031828"/>
    </source>
</evidence>